<dbReference type="GO" id="GO:0000146">
    <property type="term" value="F:microfilament motor activity"/>
    <property type="evidence" value="ECO:0007669"/>
    <property type="project" value="TreeGrafter"/>
</dbReference>
<accession>A0A8K1LI59</accession>
<dbReference type="OrthoDB" id="312459at2759"/>
<dbReference type="SMART" id="SM00242">
    <property type="entry name" value="MYSc"/>
    <property type="match status" value="1"/>
</dbReference>
<keyword evidence="5 13" id="KW-0547">Nucleotide-binding</keyword>
<comment type="subcellular location">
    <subcellularLocation>
        <location evidence="1">Cytoplasm</location>
        <location evidence="1">Myofibril</location>
    </subcellularLocation>
</comment>
<protein>
    <recommendedName>
        <fullName evidence="19">MYSS protein</fullName>
    </recommendedName>
</protein>
<evidence type="ECO:0000256" key="14">
    <source>
        <dbReference type="SAM" id="Coils"/>
    </source>
</evidence>
<dbReference type="Gene3D" id="1.20.5.340">
    <property type="match status" value="3"/>
</dbReference>
<feature type="coiled-coil region" evidence="14">
    <location>
        <begin position="1312"/>
        <end position="1508"/>
    </location>
</feature>
<evidence type="ECO:0000256" key="5">
    <source>
        <dbReference type="ARBA" id="ARBA00022741"/>
    </source>
</evidence>
<dbReference type="PANTHER" id="PTHR45615:SF79">
    <property type="entry name" value="MYOSIN-4"/>
    <property type="match status" value="1"/>
</dbReference>
<comment type="subunit">
    <text evidence="12">Muscle myosin is a hexameric protein that consists of 2 heavy chain subunits (MHC), 2 alkali light chain subunits (MLC) and 2 regulatory light chain subunits (MLC-2).</text>
</comment>
<keyword evidence="10" id="KW-0514">Muscle protein</keyword>
<dbReference type="InterPro" id="IPR004009">
    <property type="entry name" value="SH3_Myosin"/>
</dbReference>
<dbReference type="InterPro" id="IPR036961">
    <property type="entry name" value="Kinesin_motor_dom_sf"/>
</dbReference>
<evidence type="ECO:0000256" key="12">
    <source>
        <dbReference type="ARBA" id="ARBA00038612"/>
    </source>
</evidence>
<name>A0A8K1LI59_9PASS</name>
<evidence type="ECO:0000256" key="3">
    <source>
        <dbReference type="ARBA" id="ARBA00022433"/>
    </source>
</evidence>
<keyword evidence="18" id="KW-1185">Reference proteome</keyword>
<dbReference type="Proteomes" id="UP000796761">
    <property type="component" value="Unassembled WGS sequence"/>
</dbReference>
<dbReference type="GO" id="GO:0006936">
    <property type="term" value="P:muscle contraction"/>
    <property type="evidence" value="ECO:0007669"/>
    <property type="project" value="TreeGrafter"/>
</dbReference>
<evidence type="ECO:0008006" key="19">
    <source>
        <dbReference type="Google" id="ProtNLM"/>
    </source>
</evidence>
<dbReference type="SUPFAM" id="SSF52540">
    <property type="entry name" value="P-loop containing nucleoside triphosphate hydrolases"/>
    <property type="match status" value="2"/>
</dbReference>
<evidence type="ECO:0000256" key="2">
    <source>
        <dbReference type="ARBA" id="ARBA00008314"/>
    </source>
</evidence>
<dbReference type="EMBL" id="SWJQ01000393">
    <property type="protein sequence ID" value="TRZ14990.1"/>
    <property type="molecule type" value="Genomic_DNA"/>
</dbReference>
<evidence type="ECO:0000256" key="13">
    <source>
        <dbReference type="PROSITE-ProRule" id="PRU00782"/>
    </source>
</evidence>
<dbReference type="FunFam" id="1.20.5.370:FF:000003">
    <property type="entry name" value="Myosin heavy chain"/>
    <property type="match status" value="1"/>
</dbReference>
<evidence type="ECO:0000313" key="17">
    <source>
        <dbReference type="EMBL" id="TRZ14990.1"/>
    </source>
</evidence>
<keyword evidence="7 14" id="KW-0175">Coiled coil</keyword>
<keyword evidence="3" id="KW-0787">Thick filament</keyword>
<dbReference type="FunFam" id="1.20.120.720:FF:000001">
    <property type="entry name" value="Myosin heavy chain, muscle"/>
    <property type="match status" value="1"/>
</dbReference>
<evidence type="ECO:0000256" key="7">
    <source>
        <dbReference type="ARBA" id="ARBA00023054"/>
    </source>
</evidence>
<feature type="coiled-coil region" evidence="14">
    <location>
        <begin position="826"/>
        <end position="1257"/>
    </location>
</feature>
<dbReference type="InterPro" id="IPR027417">
    <property type="entry name" value="P-loop_NTPase"/>
</dbReference>
<dbReference type="GO" id="GO:0051015">
    <property type="term" value="F:actin filament binding"/>
    <property type="evidence" value="ECO:0007669"/>
    <property type="project" value="InterPro"/>
</dbReference>
<evidence type="ECO:0000256" key="8">
    <source>
        <dbReference type="ARBA" id="ARBA00023123"/>
    </source>
</evidence>
<evidence type="ECO:0000256" key="11">
    <source>
        <dbReference type="ARBA" id="ARBA00023203"/>
    </source>
</evidence>
<dbReference type="Pfam" id="PF01576">
    <property type="entry name" value="Myosin_tail_1"/>
    <property type="match status" value="2"/>
</dbReference>
<dbReference type="Pfam" id="PF02736">
    <property type="entry name" value="Myosin_N"/>
    <property type="match status" value="1"/>
</dbReference>
<feature type="domain" description="Myosin N-terminal SH3-like" evidence="16">
    <location>
        <begin position="34"/>
        <end position="83"/>
    </location>
</feature>
<dbReference type="FunFam" id="3.40.850.10:FF:000024">
    <property type="entry name" value="Myosin heavy chain, isoform J"/>
    <property type="match status" value="1"/>
</dbReference>
<evidence type="ECO:0000313" key="18">
    <source>
        <dbReference type="Proteomes" id="UP000796761"/>
    </source>
</evidence>
<gene>
    <name evidence="17" type="ORF">HGM15179_012134</name>
</gene>
<dbReference type="PRINTS" id="PR00193">
    <property type="entry name" value="MYOSINHEAVY"/>
</dbReference>
<keyword evidence="8 13" id="KW-0518">Myosin</keyword>
<evidence type="ECO:0000259" key="15">
    <source>
        <dbReference type="PROSITE" id="PS51456"/>
    </source>
</evidence>
<evidence type="ECO:0000256" key="6">
    <source>
        <dbReference type="ARBA" id="ARBA00022840"/>
    </source>
</evidence>
<reference evidence="17" key="1">
    <citation type="submission" date="2019-04" db="EMBL/GenBank/DDBJ databases">
        <title>Genome assembly of Zosterops borbonicus 15179.</title>
        <authorList>
            <person name="Leroy T."/>
            <person name="Anselmetti Y."/>
            <person name="Tilak M.-K."/>
            <person name="Nabholz B."/>
        </authorList>
    </citation>
    <scope>NUCLEOTIDE SEQUENCE</scope>
    <source>
        <strain evidence="17">HGM_15179</strain>
        <tissue evidence="17">Muscle</tissue>
    </source>
</reference>
<dbReference type="InterPro" id="IPR008989">
    <property type="entry name" value="Myosin_S1_N"/>
</dbReference>
<feature type="non-terminal residue" evidence="17">
    <location>
        <position position="1515"/>
    </location>
</feature>
<dbReference type="InterPro" id="IPR014751">
    <property type="entry name" value="XRCC4-like_C"/>
</dbReference>
<evidence type="ECO:0000256" key="4">
    <source>
        <dbReference type="ARBA" id="ARBA00022490"/>
    </source>
</evidence>
<feature type="domain" description="Myosin motor" evidence="15">
    <location>
        <begin position="87"/>
        <end position="789"/>
    </location>
</feature>
<dbReference type="Gene3D" id="1.20.5.370">
    <property type="match status" value="3"/>
</dbReference>
<dbReference type="FunFam" id="1.20.58.530:FF:000001">
    <property type="entry name" value="Myosin heavy chain"/>
    <property type="match status" value="1"/>
</dbReference>
<organism evidence="17 18">
    <name type="scientific">Zosterops borbonicus</name>
    <dbReference type="NCBI Taxonomy" id="364589"/>
    <lineage>
        <taxon>Eukaryota</taxon>
        <taxon>Metazoa</taxon>
        <taxon>Chordata</taxon>
        <taxon>Craniata</taxon>
        <taxon>Vertebrata</taxon>
        <taxon>Euteleostomi</taxon>
        <taxon>Archelosauria</taxon>
        <taxon>Archosauria</taxon>
        <taxon>Dinosauria</taxon>
        <taxon>Saurischia</taxon>
        <taxon>Theropoda</taxon>
        <taxon>Coelurosauria</taxon>
        <taxon>Aves</taxon>
        <taxon>Neognathae</taxon>
        <taxon>Neoaves</taxon>
        <taxon>Telluraves</taxon>
        <taxon>Australaves</taxon>
        <taxon>Passeriformes</taxon>
        <taxon>Sylvioidea</taxon>
        <taxon>Zosteropidae</taxon>
        <taxon>Zosterops</taxon>
    </lineage>
</organism>
<dbReference type="InterPro" id="IPR002928">
    <property type="entry name" value="Myosin_tail"/>
</dbReference>
<evidence type="ECO:0000256" key="9">
    <source>
        <dbReference type="ARBA" id="ARBA00023175"/>
    </source>
</evidence>
<keyword evidence="4" id="KW-0963">Cytoplasm</keyword>
<feature type="region of interest" description="Actin-binding" evidence="13">
    <location>
        <begin position="761"/>
        <end position="783"/>
    </location>
</feature>
<dbReference type="FunFam" id="1.20.5.370:FF:000001">
    <property type="entry name" value="Myosin heavy chain"/>
    <property type="match status" value="1"/>
</dbReference>
<dbReference type="GO" id="GO:0030016">
    <property type="term" value="C:myofibril"/>
    <property type="evidence" value="ECO:0007669"/>
    <property type="project" value="UniProtKB-SubCell"/>
</dbReference>
<dbReference type="FunFam" id="2.30.30.360:FF:000001">
    <property type="entry name" value="Myosin heavy chain"/>
    <property type="match status" value="1"/>
</dbReference>
<dbReference type="Pfam" id="PF00063">
    <property type="entry name" value="Myosin_head"/>
    <property type="match status" value="2"/>
</dbReference>
<dbReference type="PROSITE" id="PS51456">
    <property type="entry name" value="MYOSIN_MOTOR"/>
    <property type="match status" value="1"/>
</dbReference>
<dbReference type="FunFam" id="1.20.5.340:FF:000013">
    <property type="entry name" value="Myosin heavy chain"/>
    <property type="match status" value="1"/>
</dbReference>
<comment type="similarity">
    <text evidence="2 13">Belongs to the TRAFAC class myosin-kinesin ATPase superfamily. Myosin family.</text>
</comment>
<dbReference type="SUPFAM" id="SSF90257">
    <property type="entry name" value="Myosin rod fragments"/>
    <property type="match status" value="4"/>
</dbReference>
<dbReference type="GO" id="GO:0005524">
    <property type="term" value="F:ATP binding"/>
    <property type="evidence" value="ECO:0007669"/>
    <property type="project" value="UniProtKB-UniRule"/>
</dbReference>
<comment type="caution">
    <text evidence="17">The sequence shown here is derived from an EMBL/GenBank/DDBJ whole genome shotgun (WGS) entry which is preliminary data.</text>
</comment>
<dbReference type="FunFam" id="1.20.5.340:FF:000004">
    <property type="entry name" value="Myosin heavy chain"/>
    <property type="match status" value="1"/>
</dbReference>
<dbReference type="CDD" id="cd01377">
    <property type="entry name" value="MYSc_class_II"/>
    <property type="match status" value="1"/>
</dbReference>
<evidence type="ECO:0000256" key="1">
    <source>
        <dbReference type="ARBA" id="ARBA00004657"/>
    </source>
</evidence>
<sequence length="1515" mass="172536">MASGDAEMAVFGEAAPYLRKSEKERIAAQNKPFDAKSSVFVAHPKESFVKGTIMSRESGKVTVKTEGGETLTVKEDQVFSMNPPKYDKIEDMAMMTHLHEPAVLYNLKERYAAWMIYTYSGLFCVTVNPYKWLPVYNPEVVLAYRGKKRQEAPPHIFSISDNAYQSMLTDRENQSILITGESGAGKTVNTKRVIQYFATIAASGDKKKEENASGKMQGTLEDQIISANPLLEAFGNAKTVRNDNSSRFGKFIRIHFGATGKLASADIETYLLEKSRVTFQLKAERSYHIFYQIMSNKKPELIASGDKKKEENASGKMQGTLEDQIISANPLLEAFGNAKTVRNDNSSRFGKFIRIHFGATGKLASADIETYLLEKSRVTFQLKAERSYHIFYQIMSNKKPELIDMLLITTNPYDFHFVSQGEITVPSIDDQEELMATDSAIDILGFSADEKTAIYKLTGAVMHYGNLKFKQKQREEQAEPDGTEVADKAAYLMGLNSADLLKALCYPRVKVGNEYVTKGQTVQQVNNSVGALAKAVYEKMFLWMVVRINQQLDTKQPRQYFIGVLDIAGFEIFDYNSFEQLCINFTNEKLQQFFNHHMFVLEQEEYKKEGIEWTFIDFGMDLAACIELIEKPMGIFSILEEECMFPKATDTSFKNKLYDQHLGKSSNFQKPKPAKGKAEAHFSLIHYAGTVDYNITGWLEKNKDPLNETVIGLYQKSSVKTLALLFANYGGADAETGSGKKGGKKKGSSFQTVSALFRENLNKLMTNLRSTHPHFVRCIIPNETKTPGKNPKESIFCIQYNIRAFMNVKHWPWMKLFFKIKPLLKSAESEKEMANMKQEFEKTKEELAKSEAKRKELEEKMVKLVQEKNDLQLQVQAEADSLADAEERCDQLIKTKIQLEAKIKEVTERAEDEEEINADLTAKKRKLEDECSELKKDIDDLELTLAKVEKEKHATENKVKNLTEEMAGLDETIVKLTKEKKALQEAHQQTLDDLQAEEDKVNTLTKAKSKLEQQVDDHRADLSRELEEISERLEEAGGATAAQVEMNKKREAEFQKMRRDLEEATLQHEATAAALRKKHADSTAELGEQIDNLQRVKQKLEKEKSELKMEIDDLASNMESVSKAKANLEKMCRTLEDQLSELKTKEEEHQRMINDLSAQRSRLQTESGEYSRQVEEKDGLISQLSRSKQAFTQQIEELKRHLEEEIKAKNALAHALQSARHDCDLLREQYEEEQEAKGELQRALSKANSEVAQWRTKYETDAIQRTEELEEAKGAEMPVTLVGQDPSHSALCLIMPFVFVPTEEISDLTEQIAEGGKAIHELEKVKKQIEQEKSELQASLEEAEASLEHEEGKILRLQLELNQVKSEIDRKIAEKDEEIDQLKRNHLRVVDSMQSTLDAEIRSRNEALRLKKKMEGDLNEMEIQLSHANRQAAEAQKNLRNTQAVLKDTQLHLDDALRTQDDLKEQVAMVERRANLLQAEVEELRAALEQTERSRKLAEQELLDATERAQLLHTQ</sequence>
<dbReference type="Gene3D" id="3.40.850.10">
    <property type="entry name" value="Kinesin motor domain"/>
    <property type="match status" value="2"/>
</dbReference>
<dbReference type="Gene3D" id="2.30.30.360">
    <property type="entry name" value="Myosin S1 fragment, N-terminal"/>
    <property type="match status" value="1"/>
</dbReference>
<keyword evidence="6 13" id="KW-0067">ATP-binding</keyword>
<evidence type="ECO:0000259" key="16">
    <source>
        <dbReference type="PROSITE" id="PS51844"/>
    </source>
</evidence>
<dbReference type="Gene3D" id="1.20.120.720">
    <property type="entry name" value="Myosin VI head, motor domain, U50 subdomain"/>
    <property type="match status" value="1"/>
</dbReference>
<dbReference type="Gene3D" id="4.10.270.10">
    <property type="entry name" value="Myosin, subunit A"/>
    <property type="match status" value="1"/>
</dbReference>
<dbReference type="Gene3D" id="1.20.58.530">
    <property type="match status" value="1"/>
</dbReference>
<dbReference type="GO" id="GO:0032982">
    <property type="term" value="C:myosin filament"/>
    <property type="evidence" value="ECO:0007669"/>
    <property type="project" value="UniProtKB-KW"/>
</dbReference>
<proteinExistence type="inferred from homology"/>
<keyword evidence="9 13" id="KW-0505">Motor protein</keyword>
<dbReference type="GO" id="GO:0016460">
    <property type="term" value="C:myosin II complex"/>
    <property type="evidence" value="ECO:0007669"/>
    <property type="project" value="TreeGrafter"/>
</dbReference>
<feature type="binding site" evidence="13">
    <location>
        <begin position="180"/>
        <end position="187"/>
    </location>
    <ligand>
        <name>ATP</name>
        <dbReference type="ChEBI" id="CHEBI:30616"/>
    </ligand>
</feature>
<keyword evidence="11 13" id="KW-0009">Actin-binding</keyword>
<dbReference type="PANTHER" id="PTHR45615">
    <property type="entry name" value="MYOSIN HEAVY CHAIN, NON-MUSCLE"/>
    <property type="match status" value="1"/>
</dbReference>
<evidence type="ECO:0000256" key="10">
    <source>
        <dbReference type="ARBA" id="ARBA00023179"/>
    </source>
</evidence>
<dbReference type="PROSITE" id="PS51844">
    <property type="entry name" value="SH3_LIKE"/>
    <property type="match status" value="1"/>
</dbReference>
<dbReference type="FunFam" id="1.20.5.370:FF:000007">
    <property type="entry name" value="Myosin heavy chain"/>
    <property type="match status" value="1"/>
</dbReference>
<dbReference type="FunFam" id="1.20.5.370:FF:000008">
    <property type="entry name" value="Myosin heavy chain"/>
    <property type="match status" value="1"/>
</dbReference>
<dbReference type="InterPro" id="IPR001609">
    <property type="entry name" value="Myosin_head_motor_dom-like"/>
</dbReference>